<evidence type="ECO:0000256" key="1">
    <source>
        <dbReference type="SAM" id="MobiDB-lite"/>
    </source>
</evidence>
<dbReference type="Proteomes" id="UP000663853">
    <property type="component" value="Unassembled WGS sequence"/>
</dbReference>
<dbReference type="AlphaFoldDB" id="A0A8H3DGM2"/>
<keyword evidence="2" id="KW-0472">Membrane</keyword>
<keyword evidence="2" id="KW-0812">Transmembrane</keyword>
<evidence type="ECO:0000313" key="4">
    <source>
        <dbReference type="Proteomes" id="UP000663853"/>
    </source>
</evidence>
<feature type="transmembrane region" description="Helical" evidence="2">
    <location>
        <begin position="139"/>
        <end position="156"/>
    </location>
</feature>
<name>A0A8H3DGM2_9AGAM</name>
<dbReference type="EMBL" id="CAJMXA010003931">
    <property type="protein sequence ID" value="CAE6527293.1"/>
    <property type="molecule type" value="Genomic_DNA"/>
</dbReference>
<comment type="caution">
    <text evidence="3">The sequence shown here is derived from an EMBL/GenBank/DDBJ whole genome shotgun (WGS) entry which is preliminary data.</text>
</comment>
<evidence type="ECO:0000313" key="3">
    <source>
        <dbReference type="EMBL" id="CAE6527293.1"/>
    </source>
</evidence>
<evidence type="ECO:0000256" key="2">
    <source>
        <dbReference type="SAM" id="Phobius"/>
    </source>
</evidence>
<organism evidence="3 4">
    <name type="scientific">Rhizoctonia solani</name>
    <dbReference type="NCBI Taxonomy" id="456999"/>
    <lineage>
        <taxon>Eukaryota</taxon>
        <taxon>Fungi</taxon>
        <taxon>Dikarya</taxon>
        <taxon>Basidiomycota</taxon>
        <taxon>Agaricomycotina</taxon>
        <taxon>Agaricomycetes</taxon>
        <taxon>Cantharellales</taxon>
        <taxon>Ceratobasidiaceae</taxon>
        <taxon>Rhizoctonia</taxon>
    </lineage>
</organism>
<feature type="region of interest" description="Disordered" evidence="1">
    <location>
        <begin position="1"/>
        <end position="20"/>
    </location>
</feature>
<sequence length="157" mass="18104">MVDCASSISSTKDVSSASDPFTSQIKPEIMKIPQVVPPASIAPPPKVVYAVTTENITVPLKPRRDHNPLSCAPTSSHKLQMFEDNPLYMELMRDPEAIKIKKWRRKLKQLYFYQDTRTNPQAPSEMDALYTSLEQYDCMSRNYLAVCIIFMYFLIWY</sequence>
<keyword evidence="2" id="KW-1133">Transmembrane helix</keyword>
<accession>A0A8H3DGM2</accession>
<gene>
    <name evidence="3" type="ORF">RDB_LOCUS162131</name>
</gene>
<proteinExistence type="predicted"/>
<reference evidence="3" key="1">
    <citation type="submission" date="2021-01" db="EMBL/GenBank/DDBJ databases">
        <authorList>
            <person name="Kaushik A."/>
        </authorList>
    </citation>
    <scope>NUCLEOTIDE SEQUENCE</scope>
    <source>
        <strain evidence="3">AG6-10EEA</strain>
    </source>
</reference>
<protein>
    <submittedName>
        <fullName evidence="3">Uncharacterized protein</fullName>
    </submittedName>
</protein>